<feature type="compositionally biased region" description="Polar residues" evidence="9">
    <location>
        <begin position="2354"/>
        <end position="2365"/>
    </location>
</feature>
<dbReference type="InterPro" id="IPR016039">
    <property type="entry name" value="Thiolase-like"/>
</dbReference>
<dbReference type="InterPro" id="IPR029063">
    <property type="entry name" value="SAM-dependent_MTases_sf"/>
</dbReference>
<dbReference type="Pfam" id="PF08240">
    <property type="entry name" value="ADH_N"/>
    <property type="match status" value="1"/>
</dbReference>
<dbReference type="Gene3D" id="3.40.50.150">
    <property type="entry name" value="Vaccinia Virus protein VP39"/>
    <property type="match status" value="1"/>
</dbReference>
<keyword evidence="3" id="KW-0808">Transferase</keyword>
<dbReference type="PANTHER" id="PTHR43775:SF37">
    <property type="entry name" value="SI:DKEY-61P9.11"/>
    <property type="match status" value="1"/>
</dbReference>
<dbReference type="SMART" id="SM00826">
    <property type="entry name" value="PKS_DH"/>
    <property type="match status" value="1"/>
</dbReference>
<dbReference type="OrthoDB" id="329835at2759"/>
<dbReference type="Gene3D" id="3.90.180.10">
    <property type="entry name" value="Medium-chain alcohol dehydrogenases, catalytic domain"/>
    <property type="match status" value="1"/>
</dbReference>
<dbReference type="InterPro" id="IPR013154">
    <property type="entry name" value="ADH-like_N"/>
</dbReference>
<dbReference type="Pfam" id="PF13602">
    <property type="entry name" value="ADH_zinc_N_2"/>
    <property type="match status" value="1"/>
</dbReference>
<dbReference type="CDD" id="cd02440">
    <property type="entry name" value="AdoMet_MTases"/>
    <property type="match status" value="1"/>
</dbReference>
<feature type="domain" description="Ketosynthase family 3 (KS3)" evidence="11">
    <location>
        <begin position="9"/>
        <end position="434"/>
    </location>
</feature>
<evidence type="ECO:0000256" key="1">
    <source>
        <dbReference type="ARBA" id="ARBA00022450"/>
    </source>
</evidence>
<dbReference type="InterPro" id="IPR020843">
    <property type="entry name" value="ER"/>
</dbReference>
<dbReference type="Pfam" id="PF08659">
    <property type="entry name" value="KR"/>
    <property type="match status" value="1"/>
</dbReference>
<dbReference type="SMART" id="SM00825">
    <property type="entry name" value="PKS_KS"/>
    <property type="match status" value="1"/>
</dbReference>
<gene>
    <name evidence="13" type="ORF">CCHL11_08027</name>
</gene>
<keyword evidence="1" id="KW-0596">Phosphopantetheine</keyword>
<dbReference type="InterPro" id="IPR014043">
    <property type="entry name" value="Acyl_transferase_dom"/>
</dbReference>
<dbReference type="GO" id="GO:0004315">
    <property type="term" value="F:3-oxoacyl-[acyl-carrier-protein] synthase activity"/>
    <property type="evidence" value="ECO:0007669"/>
    <property type="project" value="InterPro"/>
</dbReference>
<dbReference type="PROSITE" id="PS50075">
    <property type="entry name" value="CARRIER"/>
    <property type="match status" value="1"/>
</dbReference>
<dbReference type="GO" id="GO:0031177">
    <property type="term" value="F:phosphopantetheine binding"/>
    <property type="evidence" value="ECO:0007669"/>
    <property type="project" value="InterPro"/>
</dbReference>
<evidence type="ECO:0000259" key="11">
    <source>
        <dbReference type="PROSITE" id="PS52004"/>
    </source>
</evidence>
<feature type="region of interest" description="Disordered" evidence="9">
    <location>
        <begin position="2345"/>
        <end position="2365"/>
    </location>
</feature>
<accession>A0A1Q8RM60</accession>
<dbReference type="Pfam" id="PF08242">
    <property type="entry name" value="Methyltransf_12"/>
    <property type="match status" value="1"/>
</dbReference>
<feature type="region of interest" description="C-terminal hotdog fold" evidence="8">
    <location>
        <begin position="1053"/>
        <end position="1197"/>
    </location>
</feature>
<dbReference type="Pfam" id="PF21089">
    <property type="entry name" value="PKS_DH_N"/>
    <property type="match status" value="1"/>
</dbReference>
<dbReference type="SMART" id="SM00823">
    <property type="entry name" value="PKS_PP"/>
    <property type="match status" value="1"/>
</dbReference>
<dbReference type="SMART" id="SM00827">
    <property type="entry name" value="PKS_AT"/>
    <property type="match status" value="1"/>
</dbReference>
<dbReference type="GO" id="GO:0004312">
    <property type="term" value="F:fatty acid synthase activity"/>
    <property type="evidence" value="ECO:0007669"/>
    <property type="project" value="TreeGrafter"/>
</dbReference>
<dbReference type="InterPro" id="IPR042104">
    <property type="entry name" value="PKS_dehydratase_sf"/>
</dbReference>
<dbReference type="PANTHER" id="PTHR43775">
    <property type="entry name" value="FATTY ACID SYNTHASE"/>
    <property type="match status" value="1"/>
</dbReference>
<dbReference type="Pfam" id="PF02801">
    <property type="entry name" value="Ketoacyl-synt_C"/>
    <property type="match status" value="1"/>
</dbReference>
<dbReference type="GO" id="GO:0044550">
    <property type="term" value="P:secondary metabolite biosynthetic process"/>
    <property type="evidence" value="ECO:0007669"/>
    <property type="project" value="UniProtKB-ARBA"/>
</dbReference>
<evidence type="ECO:0000259" key="10">
    <source>
        <dbReference type="PROSITE" id="PS50075"/>
    </source>
</evidence>
<dbReference type="SUPFAM" id="SSF50129">
    <property type="entry name" value="GroES-like"/>
    <property type="match status" value="1"/>
</dbReference>
<dbReference type="CDD" id="cd05195">
    <property type="entry name" value="enoyl_red"/>
    <property type="match status" value="1"/>
</dbReference>
<dbReference type="Gene3D" id="1.10.1200.10">
    <property type="entry name" value="ACP-like"/>
    <property type="match status" value="1"/>
</dbReference>
<dbReference type="PROSITE" id="PS52019">
    <property type="entry name" value="PKS_MFAS_DH"/>
    <property type="match status" value="1"/>
</dbReference>
<dbReference type="Pfam" id="PF00550">
    <property type="entry name" value="PP-binding"/>
    <property type="match status" value="1"/>
</dbReference>
<dbReference type="InterPro" id="IPR050091">
    <property type="entry name" value="PKS_NRPS_Biosynth_Enz"/>
</dbReference>
<dbReference type="SMART" id="SM00822">
    <property type="entry name" value="PKS_KR"/>
    <property type="match status" value="1"/>
</dbReference>
<reference evidence="13 14" key="1">
    <citation type="submission" date="2016-11" db="EMBL/GenBank/DDBJ databases">
        <title>Draft Genome Assembly of Colletotrichum chlorophyti a pathogen of herbaceous plants.</title>
        <authorList>
            <person name="Gan P."/>
            <person name="Narusaka M."/>
            <person name="Tsushima A."/>
            <person name="Narusaka Y."/>
            <person name="Takano Y."/>
            <person name="Shirasu K."/>
        </authorList>
    </citation>
    <scope>NUCLEOTIDE SEQUENCE [LARGE SCALE GENOMIC DNA]</scope>
    <source>
        <strain evidence="13 14">NTL11</strain>
    </source>
</reference>
<dbReference type="SMART" id="SM00829">
    <property type="entry name" value="PKS_ER"/>
    <property type="match status" value="1"/>
</dbReference>
<evidence type="ECO:0000256" key="6">
    <source>
        <dbReference type="ARBA" id="ARBA00023268"/>
    </source>
</evidence>
<sequence length="2525" mass="277280">MGLVTEQESQHIAICGMSLRVAGSICTPEQFWSALAEGRDMQEPVPSSRYNIHGFTDKLGSKNGIKALSGYFIDTAELATLDVSHFQMSKDELAKCDPQQRLILETTYEALNDAGETGYSGAPVGCYIGTSAEDWLRMSAKELQHTQGNVLGGATDFMLPNRVSYQFNLKGPSYAIKTGCSASLIALHAACRDLRCGAIRGAVVGGTSLLLDPTMTALMTADGIISPRGSCNTFDAEADGFARADGIAVLYIKLLRDAVRDSNPIRAIIRGTGTSTDGRNVGAAAGLMQPNGDVQEMLMRQTYAEAGLNPQDTCFVELHGTGTPVGDPIEARAVGRVFGKGNKHRTYIGSVKPNIGHTEAASGLVSVIKAVMSLEKGMIPPNIKFNTPNPDIPFAEFDLVVPTEVIPFPTGRAKRISVNSFGVGGANAHVILESPTHQQRLVKLHVPQLLLYSANTSFSLTKSMEEYDEFVQKNAALAPDIAYTLGRRREKMPFRAFRVIDESGQKLVEGIGNRKSPSESAQVVMVFTGQGAQWPQMGIHLIQRDPRFRADLERMNRILQSLNNPPTWHVIDELQKPPNLSQVGNARLSQPLCTILQIALYHRFLEAGVKSQAVIGHSSGEIAAAYAANKLSLEAAIVLAYYRGLTAADAAGFSSLAGSMAVVNLGSSQVAQYLQPGAVIACENSPASTTISGDKEAVDEVICSIQSDRSDADCRPLRVELAYHSHHMEVPGQEYAHIVQQEMMQRNWSPGGSRKPNFETKFISSVSGETCDTAILQSPAYWSDNLVSPVRFATAVASLLKDPRSEGCLFLEIGPHSALAGPLRQNCIAAGQQLQYIPSLIRGNDSSVSYFSAIGEFYLRGFDLDYSAIFPTGTTLGGLPPYSWDHNGTYWYESRLSKEWRFRKHPHHCLLGSRLVESSDLEPIWRNMLHVENEPWLSDHKIQQDIVFPLVCYVAMAGEAARQLTGVEDGYTVKDLLVRTALILPDSAAVEILTSLRRQKISDVDHKSEWFIFSICSHNGSGWTLHCEGRVKPSSAENRPSILAGQQAPGVLPRKVNEARFYEALSRAGISYGPEFRLLRNVRSATTKHRSTGELTTKYNESFNYFVQHPVLMDACFQLVFVSLAQGLGRNLDRILMPTKIQELHVKRFPEGDQSGSTQISASGFESNASVECMVGNSVVFSIAGAQFSQLGDGALATADGEQRDQHAAARLHWLPDAECFDVGSLIQPPRKYDKKEVLMLEELTLLCILESAERIRSLKPQVPFMEKYRAWLLRDIGSARRGKHPFIKNPETMAGLPSTGRKAEIDRLYSCLLKTERPSLPKAVKRIHDNIEDIFTGKGQVLDVLMRDDELTKLYSHLSFDYGDFVKLISHSRPTLRILEVGAGTGATTELIVRSLLHKRPNKACLPVYSTYTFTDVSAGFFVQAKERFSYAPNMEYKVLDASQDALAQGFEPASYDIIFAANVLHATPSLSNTLGNLRPVLKPGGIIVITELCCVKRCAGYIFGTLPGWWLGEKDGREWEPYVPVSRWDQELKRSGFTGVDKAAYDDEQPFHFSAAIVSRRLDAGLNSLVLSRSATILSEKPQNEPTSTMIKSMVNKGKEVVIIGINDVSKIRPDTDLICCWDLEAAFFETLTERSFNQYQCLIRSLTPRNKLLWLAKPVQMGCKDPRSAQGIGAAKTVRAELGLNMCTLEIDPSEACFSQLVEQVFDRIRRNTDQEDEKLQADKEFAVVGGVICTGRYHPFSLRYELTEATDAVAAAGYTDPWSSQRKAVTRKRLDMDRPGRLETLRWVEEPLHEELDDGAVEVEPRYVGLNFRDAVLANGLLSLPEESPSLSGFGAECAGIITRVGQHVQGLAVGDRVMALNAGGCLATRVTLPSAQVAKVPVSMSFEEAASIPACFGTAWRAVCDLASLEKGQSILIHSACGGVGLATVQICKSIGVHIYATVSSPKKVDHLVRVWGIPRNHIFDSRSTSFLDGILRATGGRGVDLVLNSLAGDLLHASWECVASFGTLIELGKRDIAGAGRLDMQPFLQNRSYVCINMAQVVRERPDMVGRMLNRLIPLFEEGKLTPLAPRQVFSPLEMHKAFLNFLQGVHIGKLLIKLEPEMMTFTAAPTYRPVMFRSDASYLLVGGLGGLGRSIATWMAERGARSIIFLSRSAGLTDDSKQMLLELASMGCHAVAVAGRADNVEDVRRAIGMARASIRGVFQLAMVLKDASMTEMSWSDWSTVIRPKVQGTYNLHNELLHQPLDFFWMASSLVTVIDQVGQGNYGAANTFLEAFSQYRRSLGLPASVLNISPIDGVGYVAENPHARRSIAFQDMGFETEKAFLDALELSLLRSRLDGDEHQPREAMTTNPPSPWASSSQIVMGLRSTVNLNDDTARTNWRFNRRMGFYHNLKPEDSAHHGEDNNSGADQALKSLLSRASRDVSVLEDDSEIGFLARHIARKILDMTLKPADTSVEPNTSTLTQLGIDSLMAVELRRWFRSAFGLQISALEVMQTGTLIQLGRAVAGKLKEKYGKTAS</sequence>
<dbReference type="InterPro" id="IPR049552">
    <property type="entry name" value="PKS_DH_N"/>
</dbReference>
<dbReference type="InterPro" id="IPR006162">
    <property type="entry name" value="Ppantetheine_attach_site"/>
</dbReference>
<evidence type="ECO:0000256" key="5">
    <source>
        <dbReference type="ARBA" id="ARBA00023002"/>
    </source>
</evidence>
<dbReference type="Pfam" id="PF14765">
    <property type="entry name" value="PS-DH"/>
    <property type="match status" value="1"/>
</dbReference>
<dbReference type="EMBL" id="MPGH01000173">
    <property type="protein sequence ID" value="OLN85402.1"/>
    <property type="molecule type" value="Genomic_DNA"/>
</dbReference>
<dbReference type="CDD" id="cd00833">
    <property type="entry name" value="PKS"/>
    <property type="match status" value="1"/>
</dbReference>
<dbReference type="InterPro" id="IPR001227">
    <property type="entry name" value="Ac_transferase_dom_sf"/>
</dbReference>
<evidence type="ECO:0000256" key="7">
    <source>
        <dbReference type="ARBA" id="ARBA00023315"/>
    </source>
</evidence>
<dbReference type="InterPro" id="IPR020806">
    <property type="entry name" value="PKS_PP-bd"/>
</dbReference>
<dbReference type="SUPFAM" id="SSF47336">
    <property type="entry name" value="ACP-like"/>
    <property type="match status" value="1"/>
</dbReference>
<dbReference type="PROSITE" id="PS52004">
    <property type="entry name" value="KS3_2"/>
    <property type="match status" value="1"/>
</dbReference>
<keyword evidence="14" id="KW-1185">Reference proteome</keyword>
<dbReference type="InterPro" id="IPR016035">
    <property type="entry name" value="Acyl_Trfase/lysoPLipase"/>
</dbReference>
<dbReference type="GO" id="GO:0006633">
    <property type="term" value="P:fatty acid biosynthetic process"/>
    <property type="evidence" value="ECO:0007669"/>
    <property type="project" value="InterPro"/>
</dbReference>
<feature type="domain" description="Carrier" evidence="10">
    <location>
        <begin position="2437"/>
        <end position="2516"/>
    </location>
</feature>
<dbReference type="PROSITE" id="PS00012">
    <property type="entry name" value="PHOSPHOPANTETHEINE"/>
    <property type="match status" value="1"/>
</dbReference>
<evidence type="ECO:0000313" key="13">
    <source>
        <dbReference type="EMBL" id="OLN85402.1"/>
    </source>
</evidence>
<dbReference type="InterPro" id="IPR036291">
    <property type="entry name" value="NAD(P)-bd_dom_sf"/>
</dbReference>
<dbReference type="InterPro" id="IPR013217">
    <property type="entry name" value="Methyltransf_12"/>
</dbReference>
<feature type="domain" description="PKS/mFAS DH" evidence="12">
    <location>
        <begin position="908"/>
        <end position="1197"/>
    </location>
</feature>
<feature type="non-terminal residue" evidence="13">
    <location>
        <position position="2525"/>
    </location>
</feature>
<dbReference type="InterPro" id="IPR014031">
    <property type="entry name" value="Ketoacyl_synth_C"/>
</dbReference>
<name>A0A1Q8RM60_9PEZI</name>
<dbReference type="InterPro" id="IPR057326">
    <property type="entry name" value="KR_dom"/>
</dbReference>
<dbReference type="SUPFAM" id="SSF51735">
    <property type="entry name" value="NAD(P)-binding Rossmann-fold domains"/>
    <property type="match status" value="2"/>
</dbReference>
<dbReference type="PROSITE" id="PS00606">
    <property type="entry name" value="KS3_1"/>
    <property type="match status" value="1"/>
</dbReference>
<dbReference type="SUPFAM" id="SSF53335">
    <property type="entry name" value="S-adenosyl-L-methionine-dependent methyltransferases"/>
    <property type="match status" value="1"/>
</dbReference>
<evidence type="ECO:0000256" key="9">
    <source>
        <dbReference type="SAM" id="MobiDB-lite"/>
    </source>
</evidence>
<organism evidence="13 14">
    <name type="scientific">Colletotrichum chlorophyti</name>
    <dbReference type="NCBI Taxonomy" id="708187"/>
    <lineage>
        <taxon>Eukaryota</taxon>
        <taxon>Fungi</taxon>
        <taxon>Dikarya</taxon>
        <taxon>Ascomycota</taxon>
        <taxon>Pezizomycotina</taxon>
        <taxon>Sordariomycetes</taxon>
        <taxon>Hypocreomycetidae</taxon>
        <taxon>Glomerellales</taxon>
        <taxon>Glomerellaceae</taxon>
        <taxon>Colletotrichum</taxon>
    </lineage>
</organism>
<dbReference type="InterPro" id="IPR049900">
    <property type="entry name" value="PKS_mFAS_DH"/>
</dbReference>
<dbReference type="SUPFAM" id="SSF53901">
    <property type="entry name" value="Thiolase-like"/>
    <property type="match status" value="1"/>
</dbReference>
<comment type="caution">
    <text evidence="13">The sequence shown here is derived from an EMBL/GenBank/DDBJ whole genome shotgun (WGS) entry which is preliminary data.</text>
</comment>
<dbReference type="InterPro" id="IPR020841">
    <property type="entry name" value="PKS_Beta-ketoAc_synthase_dom"/>
</dbReference>
<dbReference type="InterPro" id="IPR018201">
    <property type="entry name" value="Ketoacyl_synth_AS"/>
</dbReference>
<feature type="region of interest" description="N-terminal hotdog fold" evidence="8">
    <location>
        <begin position="908"/>
        <end position="1038"/>
    </location>
</feature>
<dbReference type="FunFam" id="3.40.50.720:FF:000209">
    <property type="entry name" value="Polyketide synthase Pks12"/>
    <property type="match status" value="1"/>
</dbReference>
<evidence type="ECO:0000256" key="3">
    <source>
        <dbReference type="ARBA" id="ARBA00022679"/>
    </source>
</evidence>
<dbReference type="InterPro" id="IPR016036">
    <property type="entry name" value="Malonyl_transacylase_ACP-bd"/>
</dbReference>
<evidence type="ECO:0000313" key="14">
    <source>
        <dbReference type="Proteomes" id="UP000186583"/>
    </source>
</evidence>
<dbReference type="Gene3D" id="3.40.47.10">
    <property type="match status" value="1"/>
</dbReference>
<proteinExistence type="predicted"/>
<feature type="active site" description="Proton acceptor; for dehydratase activity" evidence="8">
    <location>
        <position position="940"/>
    </location>
</feature>
<evidence type="ECO:0000256" key="4">
    <source>
        <dbReference type="ARBA" id="ARBA00022857"/>
    </source>
</evidence>
<keyword evidence="2" id="KW-0597">Phosphoprotein</keyword>
<dbReference type="SUPFAM" id="SSF52151">
    <property type="entry name" value="FabD/lysophospholipase-like"/>
    <property type="match status" value="1"/>
</dbReference>
<dbReference type="Proteomes" id="UP000186583">
    <property type="component" value="Unassembled WGS sequence"/>
</dbReference>
<evidence type="ECO:0000259" key="12">
    <source>
        <dbReference type="PROSITE" id="PS52019"/>
    </source>
</evidence>
<keyword evidence="5" id="KW-0560">Oxidoreductase</keyword>
<evidence type="ECO:0000256" key="8">
    <source>
        <dbReference type="PROSITE-ProRule" id="PRU01363"/>
    </source>
</evidence>
<dbReference type="GO" id="GO:0016491">
    <property type="term" value="F:oxidoreductase activity"/>
    <property type="evidence" value="ECO:0007669"/>
    <property type="project" value="UniProtKB-KW"/>
</dbReference>
<dbReference type="STRING" id="708187.A0A1Q8RM60"/>
<keyword evidence="4" id="KW-0521">NADP</keyword>
<dbReference type="InterPro" id="IPR013968">
    <property type="entry name" value="PKS_KR"/>
</dbReference>
<evidence type="ECO:0000256" key="2">
    <source>
        <dbReference type="ARBA" id="ARBA00022553"/>
    </source>
</evidence>
<protein>
    <submittedName>
        <fullName evidence="13">Lovastatin diketide synthase LovF 14</fullName>
    </submittedName>
</protein>
<dbReference type="Gene3D" id="3.40.366.10">
    <property type="entry name" value="Malonyl-Coenzyme A Acyl Carrier Protein, domain 2"/>
    <property type="match status" value="1"/>
</dbReference>
<dbReference type="InterPro" id="IPR011032">
    <property type="entry name" value="GroES-like_sf"/>
</dbReference>
<keyword evidence="6" id="KW-0511">Multifunctional enzyme</keyword>
<dbReference type="InterPro" id="IPR049551">
    <property type="entry name" value="PKS_DH_C"/>
</dbReference>
<dbReference type="Pfam" id="PF00698">
    <property type="entry name" value="Acyl_transf_1"/>
    <property type="match status" value="1"/>
</dbReference>
<dbReference type="Pfam" id="PF16197">
    <property type="entry name" value="KAsynt_C_assoc"/>
    <property type="match status" value="1"/>
</dbReference>
<dbReference type="InterPro" id="IPR032821">
    <property type="entry name" value="PKS_assoc"/>
</dbReference>
<dbReference type="Gene3D" id="3.10.129.110">
    <property type="entry name" value="Polyketide synthase dehydratase"/>
    <property type="match status" value="1"/>
</dbReference>
<dbReference type="InterPro" id="IPR036736">
    <property type="entry name" value="ACP-like_sf"/>
</dbReference>
<dbReference type="InterPro" id="IPR014030">
    <property type="entry name" value="Ketoacyl_synth_N"/>
</dbReference>
<dbReference type="Gene3D" id="3.40.50.720">
    <property type="entry name" value="NAD(P)-binding Rossmann-like Domain"/>
    <property type="match status" value="2"/>
</dbReference>
<dbReference type="SUPFAM" id="SSF55048">
    <property type="entry name" value="Probable ACP-binding domain of malonyl-CoA ACP transacylase"/>
    <property type="match status" value="1"/>
</dbReference>
<dbReference type="InterPro" id="IPR020807">
    <property type="entry name" value="PKS_DH"/>
</dbReference>
<dbReference type="Pfam" id="PF00109">
    <property type="entry name" value="ketoacyl-synt"/>
    <property type="match status" value="1"/>
</dbReference>
<feature type="active site" description="Proton donor; for dehydratase activity" evidence="8">
    <location>
        <position position="1114"/>
    </location>
</feature>
<keyword evidence="7" id="KW-0012">Acyltransferase</keyword>
<dbReference type="InterPro" id="IPR009081">
    <property type="entry name" value="PP-bd_ACP"/>
</dbReference>
<dbReference type="GO" id="GO:1901336">
    <property type="term" value="P:lactone biosynthetic process"/>
    <property type="evidence" value="ECO:0007669"/>
    <property type="project" value="UniProtKB-ARBA"/>
</dbReference>